<dbReference type="EMBL" id="MU251386">
    <property type="protein sequence ID" value="KAG9237447.1"/>
    <property type="molecule type" value="Genomic_DNA"/>
</dbReference>
<keyword evidence="3" id="KW-1185">Reference proteome</keyword>
<proteinExistence type="predicted"/>
<accession>A0A9P8C8J8</accession>
<evidence type="ECO:0000313" key="3">
    <source>
        <dbReference type="Proteomes" id="UP000824998"/>
    </source>
</evidence>
<sequence length="101" mass="11434">MCCIALQLQFGPITLYKAFLLLISMKKVNIPLGKHPRCPVVDMVSNILGLCVFILAFLFFSFRHWFALFPCLNISPRLLDYACSSTLPTSQAPDRDLFGYT</sequence>
<keyword evidence="1" id="KW-0472">Membrane</keyword>
<dbReference type="Proteomes" id="UP000824998">
    <property type="component" value="Unassembled WGS sequence"/>
</dbReference>
<keyword evidence="1" id="KW-1133">Transmembrane helix</keyword>
<name>A0A9P8C8J8_9HELO</name>
<comment type="caution">
    <text evidence="2">The sequence shown here is derived from an EMBL/GenBank/DDBJ whole genome shotgun (WGS) entry which is preliminary data.</text>
</comment>
<feature type="transmembrane region" description="Helical" evidence="1">
    <location>
        <begin position="6"/>
        <end position="23"/>
    </location>
</feature>
<organism evidence="2 3">
    <name type="scientific">Amylocarpus encephaloides</name>
    <dbReference type="NCBI Taxonomy" id="45428"/>
    <lineage>
        <taxon>Eukaryota</taxon>
        <taxon>Fungi</taxon>
        <taxon>Dikarya</taxon>
        <taxon>Ascomycota</taxon>
        <taxon>Pezizomycotina</taxon>
        <taxon>Leotiomycetes</taxon>
        <taxon>Helotiales</taxon>
        <taxon>Helotiales incertae sedis</taxon>
        <taxon>Amylocarpus</taxon>
    </lineage>
</organism>
<protein>
    <submittedName>
        <fullName evidence="2">Uncharacterized protein</fullName>
    </submittedName>
</protein>
<dbReference type="AlphaFoldDB" id="A0A9P8C8J8"/>
<feature type="transmembrane region" description="Helical" evidence="1">
    <location>
        <begin position="44"/>
        <end position="66"/>
    </location>
</feature>
<evidence type="ECO:0000313" key="2">
    <source>
        <dbReference type="EMBL" id="KAG9237447.1"/>
    </source>
</evidence>
<evidence type="ECO:0000256" key="1">
    <source>
        <dbReference type="SAM" id="Phobius"/>
    </source>
</evidence>
<keyword evidence="1" id="KW-0812">Transmembrane</keyword>
<gene>
    <name evidence="2" type="ORF">BJ875DRAFT_453718</name>
</gene>
<reference evidence="2" key="1">
    <citation type="journal article" date="2021" name="IMA Fungus">
        <title>Genomic characterization of three marine fungi, including Emericellopsis atlantica sp. nov. with signatures of a generalist lifestyle and marine biomass degradation.</title>
        <authorList>
            <person name="Hagestad O.C."/>
            <person name="Hou L."/>
            <person name="Andersen J.H."/>
            <person name="Hansen E.H."/>
            <person name="Altermark B."/>
            <person name="Li C."/>
            <person name="Kuhnert E."/>
            <person name="Cox R.J."/>
            <person name="Crous P.W."/>
            <person name="Spatafora J.W."/>
            <person name="Lail K."/>
            <person name="Amirebrahimi M."/>
            <person name="Lipzen A."/>
            <person name="Pangilinan J."/>
            <person name="Andreopoulos W."/>
            <person name="Hayes R.D."/>
            <person name="Ng V."/>
            <person name="Grigoriev I.V."/>
            <person name="Jackson S.A."/>
            <person name="Sutton T.D.S."/>
            <person name="Dobson A.D.W."/>
            <person name="Rama T."/>
        </authorList>
    </citation>
    <scope>NUCLEOTIDE SEQUENCE</scope>
    <source>
        <strain evidence="2">TRa018bII</strain>
    </source>
</reference>